<dbReference type="CDD" id="cd16922">
    <property type="entry name" value="HATPase_EvgS-ArcB-TorS-like"/>
    <property type="match status" value="1"/>
</dbReference>
<dbReference type="Gene3D" id="6.10.340.10">
    <property type="match status" value="1"/>
</dbReference>
<protein>
    <recommendedName>
        <fullName evidence="3">histidine kinase</fullName>
        <ecNumber evidence="3">2.7.13.3</ecNumber>
    </recommendedName>
</protein>
<dbReference type="KEGG" id="tee:Tel_14300"/>
<evidence type="ECO:0000313" key="12">
    <source>
        <dbReference type="Proteomes" id="UP000055136"/>
    </source>
</evidence>
<dbReference type="PANTHER" id="PTHR43711">
    <property type="entry name" value="TWO-COMPONENT HISTIDINE KINASE"/>
    <property type="match status" value="1"/>
</dbReference>
<evidence type="ECO:0000256" key="8">
    <source>
        <dbReference type="SAM" id="Phobius"/>
    </source>
</evidence>
<feature type="domain" description="HAMP" evidence="10">
    <location>
        <begin position="203"/>
        <end position="256"/>
    </location>
</feature>
<evidence type="ECO:0000256" key="7">
    <source>
        <dbReference type="ARBA" id="ARBA00023012"/>
    </source>
</evidence>
<keyword evidence="7" id="KW-0902">Two-component regulatory system</keyword>
<dbReference type="PROSITE" id="PS50109">
    <property type="entry name" value="HIS_KIN"/>
    <property type="match status" value="1"/>
</dbReference>
<dbReference type="SMART" id="SM00304">
    <property type="entry name" value="HAMP"/>
    <property type="match status" value="1"/>
</dbReference>
<dbReference type="FunFam" id="3.30.565.10:FF:000010">
    <property type="entry name" value="Sensor histidine kinase RcsC"/>
    <property type="match status" value="1"/>
</dbReference>
<dbReference type="InterPro" id="IPR036097">
    <property type="entry name" value="HisK_dim/P_sf"/>
</dbReference>
<feature type="domain" description="Histidine kinase" evidence="9">
    <location>
        <begin position="296"/>
        <end position="512"/>
    </location>
</feature>
<sequence>MNRQSAQSKTKSFRGQLTTIFTLGILALGLAGAVSSAWVTKVHIEGQLYENGLQVTESLAKQSVLALIYDSPENAEEATVAAMGFPAIEQVAILDINGGVLLVKGDPSVDYDLSALSEGVTLVNETLDYWLFGAPVFIQQEQAADQSPLLLDTEQQQELVGRVLVRKSKEKIGQVFTAAIINNLAIGLLFALVLLAILHLSFNRLVTPLDKLAAVMGRAKEGDVVKAYASLEGPREVTEIAQAYNTMIEALARHQAQLKRHNELLEYEVEERTRDLVYARDMAIRANRNKSHFLSNVSHELRTPLQSILGYSDLILETLPAELAEIHRDIDTIVLNAESLLHMINSILDMSKIEAGRIELTKQETNLDELVDGVIETIKPLITPNQNTLKLERRLIKTVVYVDGDKLRQVLLNLLGNAAKFTDNGTILFSMTQNDKLLEFKVEDNGIGMNQDQLDHIFEPFYQIDGGHTRRYQGTGLGLAITHQFCHLMNGNIKVRSEPNRGTRFYVQIPYD</sequence>
<dbReference type="SUPFAM" id="SSF47384">
    <property type="entry name" value="Homodimeric domain of signal transducing histidine kinase"/>
    <property type="match status" value="1"/>
</dbReference>
<dbReference type="Proteomes" id="UP000055136">
    <property type="component" value="Chromosome"/>
</dbReference>
<reference evidence="11" key="1">
    <citation type="submission" date="2015-10" db="EMBL/GenBank/DDBJ databases">
        <title>Description of Candidatus Tenderia electrophaga gen. nov, sp. nov., an Uncultivated Electroautotroph from a Biocathode Enrichment.</title>
        <authorList>
            <person name="Eddie B.J."/>
            <person name="Malanoski A.P."/>
            <person name="Wang Z."/>
            <person name="Hall R.J."/>
            <person name="Oh S.D."/>
            <person name="Heiner C."/>
            <person name="Lin B."/>
            <person name="Strycharz-Glaven S.M."/>
        </authorList>
    </citation>
    <scope>NUCLEOTIDE SEQUENCE [LARGE SCALE GENOMIC DNA]</scope>
    <source>
        <strain evidence="11">NRL1</strain>
    </source>
</reference>
<dbReference type="PROSITE" id="PS50885">
    <property type="entry name" value="HAMP"/>
    <property type="match status" value="1"/>
</dbReference>
<dbReference type="InterPro" id="IPR003660">
    <property type="entry name" value="HAMP_dom"/>
</dbReference>
<dbReference type="AlphaFoldDB" id="A0A0S2TGC8"/>
<dbReference type="GO" id="GO:0000155">
    <property type="term" value="F:phosphorelay sensor kinase activity"/>
    <property type="evidence" value="ECO:0007669"/>
    <property type="project" value="InterPro"/>
</dbReference>
<dbReference type="GO" id="GO:0016020">
    <property type="term" value="C:membrane"/>
    <property type="evidence" value="ECO:0007669"/>
    <property type="project" value="UniProtKB-SubCell"/>
</dbReference>
<keyword evidence="6" id="KW-0418">Kinase</keyword>
<evidence type="ECO:0000313" key="11">
    <source>
        <dbReference type="EMBL" id="ALP54215.1"/>
    </source>
</evidence>
<dbReference type="SMART" id="SM00388">
    <property type="entry name" value="HisKA"/>
    <property type="match status" value="1"/>
</dbReference>
<evidence type="ECO:0000256" key="1">
    <source>
        <dbReference type="ARBA" id="ARBA00000085"/>
    </source>
</evidence>
<dbReference type="InterPro" id="IPR036890">
    <property type="entry name" value="HATPase_C_sf"/>
</dbReference>
<dbReference type="PANTHER" id="PTHR43711:SF26">
    <property type="entry name" value="SENSOR HISTIDINE KINASE RCSC"/>
    <property type="match status" value="1"/>
</dbReference>
<dbReference type="SMART" id="SM00387">
    <property type="entry name" value="HATPase_c"/>
    <property type="match status" value="1"/>
</dbReference>
<dbReference type="Pfam" id="PF00672">
    <property type="entry name" value="HAMP"/>
    <property type="match status" value="1"/>
</dbReference>
<keyword evidence="8" id="KW-0812">Transmembrane</keyword>
<evidence type="ECO:0000259" key="9">
    <source>
        <dbReference type="PROSITE" id="PS50109"/>
    </source>
</evidence>
<dbReference type="Gene3D" id="3.30.565.10">
    <property type="entry name" value="Histidine kinase-like ATPase, C-terminal domain"/>
    <property type="match status" value="1"/>
</dbReference>
<keyword evidence="8" id="KW-0472">Membrane</keyword>
<dbReference type="InterPro" id="IPR003594">
    <property type="entry name" value="HATPase_dom"/>
</dbReference>
<comment type="subcellular location">
    <subcellularLocation>
        <location evidence="2">Membrane</location>
    </subcellularLocation>
</comment>
<keyword evidence="12" id="KW-1185">Reference proteome</keyword>
<keyword evidence="5" id="KW-0808">Transferase</keyword>
<accession>A0A0S2TGC8</accession>
<keyword evidence="8" id="KW-1133">Transmembrane helix</keyword>
<dbReference type="SUPFAM" id="SSF55874">
    <property type="entry name" value="ATPase domain of HSP90 chaperone/DNA topoisomerase II/histidine kinase"/>
    <property type="match status" value="1"/>
</dbReference>
<evidence type="ECO:0000259" key="10">
    <source>
        <dbReference type="PROSITE" id="PS50885"/>
    </source>
</evidence>
<comment type="catalytic activity">
    <reaction evidence="1">
        <text>ATP + protein L-histidine = ADP + protein N-phospho-L-histidine.</text>
        <dbReference type="EC" id="2.7.13.3"/>
    </reaction>
</comment>
<dbReference type="InterPro" id="IPR005467">
    <property type="entry name" value="His_kinase_dom"/>
</dbReference>
<organism evidence="11 12">
    <name type="scientific">Candidatus Tenderia electrophaga</name>
    <dbReference type="NCBI Taxonomy" id="1748243"/>
    <lineage>
        <taxon>Bacteria</taxon>
        <taxon>Pseudomonadati</taxon>
        <taxon>Pseudomonadota</taxon>
        <taxon>Gammaproteobacteria</taxon>
        <taxon>Candidatus Tenderiales</taxon>
        <taxon>Candidatus Tenderiaceae</taxon>
        <taxon>Candidatus Tenderia</taxon>
    </lineage>
</organism>
<evidence type="ECO:0000256" key="4">
    <source>
        <dbReference type="ARBA" id="ARBA00022553"/>
    </source>
</evidence>
<dbReference type="InterPro" id="IPR050736">
    <property type="entry name" value="Sensor_HK_Regulatory"/>
</dbReference>
<gene>
    <name evidence="11" type="ORF">Tel_14300</name>
</gene>
<dbReference type="Pfam" id="PF00512">
    <property type="entry name" value="HisKA"/>
    <property type="match status" value="1"/>
</dbReference>
<dbReference type="EC" id="2.7.13.3" evidence="3"/>
<dbReference type="STRING" id="1748243.Tel_14300"/>
<evidence type="ECO:0000256" key="6">
    <source>
        <dbReference type="ARBA" id="ARBA00022777"/>
    </source>
</evidence>
<name>A0A0S2TGC8_9GAMM</name>
<evidence type="ECO:0000256" key="2">
    <source>
        <dbReference type="ARBA" id="ARBA00004370"/>
    </source>
</evidence>
<feature type="transmembrane region" description="Helical" evidence="8">
    <location>
        <begin position="175"/>
        <end position="198"/>
    </location>
</feature>
<dbReference type="Pfam" id="PF02518">
    <property type="entry name" value="HATPase_c"/>
    <property type="match status" value="1"/>
</dbReference>
<evidence type="ECO:0000256" key="3">
    <source>
        <dbReference type="ARBA" id="ARBA00012438"/>
    </source>
</evidence>
<dbReference type="InterPro" id="IPR003661">
    <property type="entry name" value="HisK_dim/P_dom"/>
</dbReference>
<dbReference type="PRINTS" id="PR00344">
    <property type="entry name" value="BCTRLSENSOR"/>
</dbReference>
<dbReference type="InterPro" id="IPR004358">
    <property type="entry name" value="Sig_transdc_His_kin-like_C"/>
</dbReference>
<evidence type="ECO:0000256" key="5">
    <source>
        <dbReference type="ARBA" id="ARBA00022679"/>
    </source>
</evidence>
<keyword evidence="4" id="KW-0597">Phosphoprotein</keyword>
<proteinExistence type="predicted"/>
<dbReference type="CDD" id="cd00082">
    <property type="entry name" value="HisKA"/>
    <property type="match status" value="1"/>
</dbReference>
<dbReference type="EMBL" id="CP013099">
    <property type="protein sequence ID" value="ALP54215.1"/>
    <property type="molecule type" value="Genomic_DNA"/>
</dbReference>
<dbReference type="Gene3D" id="1.10.287.130">
    <property type="match status" value="1"/>
</dbReference>